<evidence type="ECO:0000313" key="2">
    <source>
        <dbReference type="EMBL" id="WQB71341.1"/>
    </source>
</evidence>
<dbReference type="EMBL" id="CP139779">
    <property type="protein sequence ID" value="WQB71341.1"/>
    <property type="molecule type" value="Genomic_DNA"/>
</dbReference>
<sequence length="146" mass="16407">MDVGWWALIISGASLLISAATFWRNRTPAPRWVTGVKVKGPDTEGEVRVTATAENRGRGVARDVRFEQVGDSLMSAFSRETRKHAEFGERLSITLIYQADAAGDGRFRLTWSQEPNLHRRRTRVLRFRLQGGGGELPRAKHDIGVY</sequence>
<evidence type="ECO:0000256" key="1">
    <source>
        <dbReference type="SAM" id="Phobius"/>
    </source>
</evidence>
<feature type="transmembrane region" description="Helical" evidence="1">
    <location>
        <begin position="6"/>
        <end position="23"/>
    </location>
</feature>
<protein>
    <recommendedName>
        <fullName evidence="4">DUF58 domain-containing protein</fullName>
    </recommendedName>
</protein>
<reference evidence="2 3" key="1">
    <citation type="submission" date="2023-06" db="EMBL/GenBank/DDBJ databases">
        <title>Rock-solubilizing bacteria, Microbacterium invictum, promotes re-establishment of vegetation in rocky wasteland by accelerating rock bio-weathering and reshaping soil bacterial community.</title>
        <authorList>
            <person name="Liu C."/>
        </authorList>
    </citation>
    <scope>NUCLEOTIDE SEQUENCE [LARGE SCALE GENOMIC DNA]</scope>
    <source>
        <strain evidence="2 3">X-18</strain>
    </source>
</reference>
<dbReference type="Proteomes" id="UP001324533">
    <property type="component" value="Chromosome"/>
</dbReference>
<organism evidence="2 3">
    <name type="scientific">Microbacterium invictum</name>
    <dbReference type="NCBI Taxonomy" id="515415"/>
    <lineage>
        <taxon>Bacteria</taxon>
        <taxon>Bacillati</taxon>
        <taxon>Actinomycetota</taxon>
        <taxon>Actinomycetes</taxon>
        <taxon>Micrococcales</taxon>
        <taxon>Microbacteriaceae</taxon>
        <taxon>Microbacterium</taxon>
    </lineage>
</organism>
<evidence type="ECO:0008006" key="4">
    <source>
        <dbReference type="Google" id="ProtNLM"/>
    </source>
</evidence>
<name>A0ABZ0VFA1_9MICO</name>
<keyword evidence="1" id="KW-0812">Transmembrane</keyword>
<keyword evidence="1" id="KW-1133">Transmembrane helix</keyword>
<dbReference type="RefSeq" id="WP_322411458.1">
    <property type="nucleotide sequence ID" value="NZ_CP139779.1"/>
</dbReference>
<proteinExistence type="predicted"/>
<gene>
    <name evidence="2" type="ORF">T9R20_05070</name>
</gene>
<keyword evidence="1" id="KW-0472">Membrane</keyword>
<keyword evidence="3" id="KW-1185">Reference proteome</keyword>
<evidence type="ECO:0000313" key="3">
    <source>
        <dbReference type="Proteomes" id="UP001324533"/>
    </source>
</evidence>
<accession>A0ABZ0VFA1</accession>